<sequence length="112" mass="12416">EIAGFYSRYPHQSWKNVISIGDSTCERQAARKVVPLRPSAEQKCRVKTMKLLEEPGLEDLTVQVRAICKIIKAMVQHDGDLDIELGAEDLHDDASLEGAVTPTSSADLVKWP</sequence>
<protein>
    <submittedName>
        <fullName evidence="1">Uncharacterized protein</fullName>
    </submittedName>
</protein>
<organism evidence="1 2">
    <name type="scientific">Prorocentrum cordatum</name>
    <dbReference type="NCBI Taxonomy" id="2364126"/>
    <lineage>
        <taxon>Eukaryota</taxon>
        <taxon>Sar</taxon>
        <taxon>Alveolata</taxon>
        <taxon>Dinophyceae</taxon>
        <taxon>Prorocentrales</taxon>
        <taxon>Prorocentraceae</taxon>
        <taxon>Prorocentrum</taxon>
    </lineage>
</organism>
<evidence type="ECO:0000313" key="2">
    <source>
        <dbReference type="Proteomes" id="UP001189429"/>
    </source>
</evidence>
<dbReference type="EMBL" id="CAUYUJ010017566">
    <property type="protein sequence ID" value="CAK0875853.1"/>
    <property type="molecule type" value="Genomic_DNA"/>
</dbReference>
<proteinExistence type="predicted"/>
<dbReference type="Proteomes" id="UP001189429">
    <property type="component" value="Unassembled WGS sequence"/>
</dbReference>
<accession>A0ABN9VQW2</accession>
<keyword evidence="2" id="KW-1185">Reference proteome</keyword>
<dbReference type="PANTHER" id="PTHR38899">
    <property type="entry name" value="DOMAIN OOKINETE PROTEIN, PUTATIVE-RELATED"/>
    <property type="match status" value="1"/>
</dbReference>
<reference evidence="1" key="1">
    <citation type="submission" date="2023-10" db="EMBL/GenBank/DDBJ databases">
        <authorList>
            <person name="Chen Y."/>
            <person name="Shah S."/>
            <person name="Dougan E. K."/>
            <person name="Thang M."/>
            <person name="Chan C."/>
        </authorList>
    </citation>
    <scope>NUCLEOTIDE SEQUENCE [LARGE SCALE GENOMIC DNA]</scope>
</reference>
<dbReference type="PANTHER" id="PTHR38899:SF1">
    <property type="entry name" value="PROTEIN KINASE"/>
    <property type="match status" value="1"/>
</dbReference>
<gene>
    <name evidence="1" type="ORF">PCOR1329_LOCUS60419</name>
</gene>
<evidence type="ECO:0000313" key="1">
    <source>
        <dbReference type="EMBL" id="CAK0875853.1"/>
    </source>
</evidence>
<feature type="non-terminal residue" evidence="1">
    <location>
        <position position="1"/>
    </location>
</feature>
<comment type="caution">
    <text evidence="1">The sequence shown here is derived from an EMBL/GenBank/DDBJ whole genome shotgun (WGS) entry which is preliminary data.</text>
</comment>
<name>A0ABN9VQW2_9DINO</name>